<keyword evidence="1" id="KW-0732">Signal</keyword>
<dbReference type="EMBL" id="CP038804">
    <property type="protein sequence ID" value="UTY34487.1"/>
    <property type="molecule type" value="Genomic_DNA"/>
</dbReference>
<gene>
    <name evidence="2" type="ORF">E4N74_11095</name>
</gene>
<evidence type="ECO:0000256" key="1">
    <source>
        <dbReference type="SAM" id="SignalP"/>
    </source>
</evidence>
<protein>
    <recommendedName>
        <fullName evidence="4">Lipoprotein</fullName>
    </recommendedName>
</protein>
<evidence type="ECO:0000313" key="2">
    <source>
        <dbReference type="EMBL" id="UTY34487.1"/>
    </source>
</evidence>
<dbReference type="RefSeq" id="WP_145475316.1">
    <property type="nucleotide sequence ID" value="NZ_CP038803.1"/>
</dbReference>
<evidence type="ECO:0000313" key="3">
    <source>
        <dbReference type="Proteomes" id="UP001058682"/>
    </source>
</evidence>
<sequence>MKKSFFVLISFLFLFSSCVTAPSGKEKVITAYMESGNMKYYIRPGKMVLKNEKDISSHHMARHMMAGHVMADFTYQMRQREYVSDAYFNFTLHTKADAFILKAYFILDSKELVELFDLNTLDRNLSLGYIRVSTIIKKEKVKDVLQNLHKGKAVLKVELDNNTEMEFAASKDLISRIEEAFYK</sequence>
<accession>A0AAE9SKQ8</accession>
<reference evidence="2" key="1">
    <citation type="submission" date="2019-04" db="EMBL/GenBank/DDBJ databases">
        <title>Whole genome sequencing of oral phylogroup 2 treponemes.</title>
        <authorList>
            <person name="Chan Y."/>
            <person name="Zeng H.H."/>
            <person name="Yu X.L."/>
            <person name="Leung W.K."/>
            <person name="Watt R.M."/>
        </authorList>
    </citation>
    <scope>NUCLEOTIDE SEQUENCE</scope>
    <source>
        <strain evidence="2">OMZ 835</strain>
    </source>
</reference>
<dbReference type="AlphaFoldDB" id="A0AAE9SKQ8"/>
<organism evidence="2 3">
    <name type="scientific">Treponema putidum</name>
    <dbReference type="NCBI Taxonomy" id="221027"/>
    <lineage>
        <taxon>Bacteria</taxon>
        <taxon>Pseudomonadati</taxon>
        <taxon>Spirochaetota</taxon>
        <taxon>Spirochaetia</taxon>
        <taxon>Spirochaetales</taxon>
        <taxon>Treponemataceae</taxon>
        <taxon>Treponema</taxon>
    </lineage>
</organism>
<dbReference type="Proteomes" id="UP001058682">
    <property type="component" value="Chromosome"/>
</dbReference>
<proteinExistence type="predicted"/>
<feature type="chain" id="PRO_5042202032" description="Lipoprotein" evidence="1">
    <location>
        <begin position="22"/>
        <end position="183"/>
    </location>
</feature>
<name>A0AAE9SKQ8_9SPIR</name>
<evidence type="ECO:0008006" key="4">
    <source>
        <dbReference type="Google" id="ProtNLM"/>
    </source>
</evidence>
<dbReference type="PROSITE" id="PS51257">
    <property type="entry name" value="PROKAR_LIPOPROTEIN"/>
    <property type="match status" value="1"/>
</dbReference>
<feature type="signal peptide" evidence="1">
    <location>
        <begin position="1"/>
        <end position="21"/>
    </location>
</feature>